<reference evidence="1 2" key="1">
    <citation type="submission" date="2020-09" db="EMBL/GenBank/DDBJ databases">
        <title>Brevundimonas sp. LVF1 isolated from an oligotrophic pond in Goettingen, Germany.</title>
        <authorList>
            <person name="Friedrich I."/>
            <person name="Klassen A."/>
            <person name="Neubauer H."/>
            <person name="Schneider D."/>
            <person name="Hertel R."/>
            <person name="Daniel R."/>
        </authorList>
    </citation>
    <scope>NUCLEOTIDE SEQUENCE [LARGE SCALE GENOMIC DNA]</scope>
    <source>
        <strain evidence="1 2">LVF1</strain>
    </source>
</reference>
<dbReference type="EMBL" id="CP062006">
    <property type="protein sequence ID" value="QTC87795.1"/>
    <property type="molecule type" value="Genomic_DNA"/>
</dbReference>
<dbReference type="RefSeq" id="WP_207824470.1">
    <property type="nucleotide sequence ID" value="NZ_CP062006.1"/>
</dbReference>
<organism evidence="1 2">
    <name type="scientific">Brevundimonas pondensis</name>
    <dbReference type="NCBI Taxonomy" id="2774189"/>
    <lineage>
        <taxon>Bacteria</taxon>
        <taxon>Pseudomonadati</taxon>
        <taxon>Pseudomonadota</taxon>
        <taxon>Alphaproteobacteria</taxon>
        <taxon>Caulobacterales</taxon>
        <taxon>Caulobacteraceae</taxon>
        <taxon>Brevundimonas</taxon>
    </lineage>
</organism>
<evidence type="ECO:0000313" key="2">
    <source>
        <dbReference type="Proteomes" id="UP000663942"/>
    </source>
</evidence>
<gene>
    <name evidence="1" type="ORF">IFE19_17275</name>
</gene>
<protein>
    <submittedName>
        <fullName evidence="1">Uncharacterized protein</fullName>
    </submittedName>
</protein>
<proteinExistence type="predicted"/>
<accession>A0ABX7SN81</accession>
<evidence type="ECO:0000313" key="1">
    <source>
        <dbReference type="EMBL" id="QTC87795.1"/>
    </source>
</evidence>
<dbReference type="Proteomes" id="UP000663942">
    <property type="component" value="Chromosome"/>
</dbReference>
<name>A0ABX7SN81_9CAUL</name>
<sequence length="129" mass="13825">MSLLPINRPVALATDFGATVFENLDLSLHDVFSHAARNGTPMIHGRTFRGCRIQGPAIALVSSGVTFDDTNFGDSRGDIRNLVLRPVGDKAVGTVPLRDCIFIGCEFYGVGFTGTDEFIAQVIALPNSL</sequence>
<keyword evidence="2" id="KW-1185">Reference proteome</keyword>